<sequence>MFSGSVLLPGGDATADCVLRTSDGGAFRAHRAYLCTVSPYFAAVFREQFGSPRDVVVGGVSAAVLDALLTFQYTDQLCVSPQNVLEVLQAADMFLLDEARKQCLLLLLKTMGTQNCLSLAALTRQYYCPNFTDAVFTFVRENFDEVWRLSEEFVDTPAWLMYQLLSSPELNADREEDVLHAIARWFSAVSSPEEANRTELLELLQCVRIGRFSKDALAQFRNRWPSLFDSAEFQEAIIQALTLGPCMCSPNKLMRALTEPENPPEPTPPANAAPNLAVAAAAAINEAGNLFLAMQAQNAALSTSRSCVNRLMDRSDFPRRMCVNVTATDMDGVKLVSSAYCVYGGKSA</sequence>
<dbReference type="Proteomes" id="UP000821865">
    <property type="component" value="Chromosome 4"/>
</dbReference>
<comment type="caution">
    <text evidence="1">The sequence shown here is derived from an EMBL/GenBank/DDBJ whole genome shotgun (WGS) entry which is preliminary data.</text>
</comment>
<protein>
    <submittedName>
        <fullName evidence="1">Uncharacterized protein</fullName>
    </submittedName>
</protein>
<evidence type="ECO:0000313" key="1">
    <source>
        <dbReference type="EMBL" id="KAH7954110.1"/>
    </source>
</evidence>
<gene>
    <name evidence="1" type="ORF">HPB49_015575</name>
</gene>
<accession>A0ACB8CXV5</accession>
<dbReference type="EMBL" id="CM023473">
    <property type="protein sequence ID" value="KAH7954110.1"/>
    <property type="molecule type" value="Genomic_DNA"/>
</dbReference>
<proteinExistence type="predicted"/>
<keyword evidence="2" id="KW-1185">Reference proteome</keyword>
<reference evidence="1" key="1">
    <citation type="submission" date="2020-05" db="EMBL/GenBank/DDBJ databases">
        <title>Large-scale comparative analyses of tick genomes elucidate their genetic diversity and vector capacities.</title>
        <authorList>
            <person name="Jia N."/>
            <person name="Wang J."/>
            <person name="Shi W."/>
            <person name="Du L."/>
            <person name="Sun Y."/>
            <person name="Zhan W."/>
            <person name="Jiang J."/>
            <person name="Wang Q."/>
            <person name="Zhang B."/>
            <person name="Ji P."/>
            <person name="Sakyi L.B."/>
            <person name="Cui X."/>
            <person name="Yuan T."/>
            <person name="Jiang B."/>
            <person name="Yang W."/>
            <person name="Lam T.T.-Y."/>
            <person name="Chang Q."/>
            <person name="Ding S."/>
            <person name="Wang X."/>
            <person name="Zhu J."/>
            <person name="Ruan X."/>
            <person name="Zhao L."/>
            <person name="Wei J."/>
            <person name="Que T."/>
            <person name="Du C."/>
            <person name="Cheng J."/>
            <person name="Dai P."/>
            <person name="Han X."/>
            <person name="Huang E."/>
            <person name="Gao Y."/>
            <person name="Liu J."/>
            <person name="Shao H."/>
            <person name="Ye R."/>
            <person name="Li L."/>
            <person name="Wei W."/>
            <person name="Wang X."/>
            <person name="Wang C."/>
            <person name="Yang T."/>
            <person name="Huo Q."/>
            <person name="Li W."/>
            <person name="Guo W."/>
            <person name="Chen H."/>
            <person name="Zhou L."/>
            <person name="Ni X."/>
            <person name="Tian J."/>
            <person name="Zhou Y."/>
            <person name="Sheng Y."/>
            <person name="Liu T."/>
            <person name="Pan Y."/>
            <person name="Xia L."/>
            <person name="Li J."/>
            <person name="Zhao F."/>
            <person name="Cao W."/>
        </authorList>
    </citation>
    <scope>NUCLEOTIDE SEQUENCE</scope>
    <source>
        <tissue evidence="1">Larvae</tissue>
    </source>
</reference>
<evidence type="ECO:0000313" key="2">
    <source>
        <dbReference type="Proteomes" id="UP000821865"/>
    </source>
</evidence>
<organism evidence="1 2">
    <name type="scientific">Dermacentor silvarum</name>
    <name type="common">Tick</name>
    <dbReference type="NCBI Taxonomy" id="543639"/>
    <lineage>
        <taxon>Eukaryota</taxon>
        <taxon>Metazoa</taxon>
        <taxon>Ecdysozoa</taxon>
        <taxon>Arthropoda</taxon>
        <taxon>Chelicerata</taxon>
        <taxon>Arachnida</taxon>
        <taxon>Acari</taxon>
        <taxon>Parasitiformes</taxon>
        <taxon>Ixodida</taxon>
        <taxon>Ixodoidea</taxon>
        <taxon>Ixodidae</taxon>
        <taxon>Rhipicephalinae</taxon>
        <taxon>Dermacentor</taxon>
    </lineage>
</organism>
<name>A0ACB8CXV5_DERSI</name>